<protein>
    <submittedName>
        <fullName evidence="13 14">Uncharacterized protein LOC110984502</fullName>
    </submittedName>
</protein>
<keyword evidence="6 10" id="KW-0472">Membrane</keyword>
<dbReference type="InterPro" id="IPR003280">
    <property type="entry name" value="2pore_dom_K_chnl"/>
</dbReference>
<feature type="compositionally biased region" description="Polar residues" evidence="9">
    <location>
        <begin position="741"/>
        <end position="752"/>
    </location>
</feature>
<dbReference type="PANTHER" id="PTHR11003:SF330">
    <property type="entry name" value="POTASSIUM CHANNEL DOMAIN-CONTAINING PROTEIN"/>
    <property type="match status" value="1"/>
</dbReference>
<evidence type="ECO:0000313" key="13">
    <source>
        <dbReference type="RefSeq" id="XP_022100445.1"/>
    </source>
</evidence>
<evidence type="ECO:0000256" key="3">
    <source>
        <dbReference type="ARBA" id="ARBA00022692"/>
    </source>
</evidence>
<evidence type="ECO:0000259" key="11">
    <source>
        <dbReference type="Pfam" id="PF07885"/>
    </source>
</evidence>
<reference evidence="13 14" key="1">
    <citation type="submission" date="2025-04" db="UniProtKB">
        <authorList>
            <consortium name="RefSeq"/>
        </authorList>
    </citation>
    <scope>IDENTIFICATION</scope>
</reference>
<dbReference type="SUPFAM" id="SSF81324">
    <property type="entry name" value="Voltage-gated potassium channels"/>
    <property type="match status" value="2"/>
</dbReference>
<evidence type="ECO:0000256" key="10">
    <source>
        <dbReference type="SAM" id="Phobius"/>
    </source>
</evidence>
<dbReference type="KEGG" id="aplc:110984502"/>
<dbReference type="GO" id="GO:0022841">
    <property type="term" value="F:potassium ion leak channel activity"/>
    <property type="evidence" value="ECO:0007669"/>
    <property type="project" value="TreeGrafter"/>
</dbReference>
<gene>
    <name evidence="13 14 15" type="primary">LOC110984502</name>
</gene>
<evidence type="ECO:0000256" key="2">
    <source>
        <dbReference type="ARBA" id="ARBA00022448"/>
    </source>
</evidence>
<feature type="domain" description="Potassium channel" evidence="11">
    <location>
        <begin position="836"/>
        <end position="906"/>
    </location>
</feature>
<dbReference type="PANTHER" id="PTHR11003">
    <property type="entry name" value="POTASSIUM CHANNEL, SUBFAMILY K"/>
    <property type="match status" value="1"/>
</dbReference>
<keyword evidence="4 10" id="KW-1133">Transmembrane helix</keyword>
<evidence type="ECO:0000256" key="7">
    <source>
        <dbReference type="ARBA" id="ARBA00023303"/>
    </source>
</evidence>
<comment type="subcellular location">
    <subcellularLocation>
        <location evidence="1">Membrane</location>
        <topology evidence="1">Multi-pass membrane protein</topology>
    </subcellularLocation>
</comment>
<dbReference type="GO" id="GO:0005886">
    <property type="term" value="C:plasma membrane"/>
    <property type="evidence" value="ECO:0007669"/>
    <property type="project" value="TreeGrafter"/>
</dbReference>
<organism evidence="12 13">
    <name type="scientific">Acanthaster planci</name>
    <name type="common">Crown-of-thorns starfish</name>
    <dbReference type="NCBI Taxonomy" id="133434"/>
    <lineage>
        <taxon>Eukaryota</taxon>
        <taxon>Metazoa</taxon>
        <taxon>Echinodermata</taxon>
        <taxon>Eleutherozoa</taxon>
        <taxon>Asterozoa</taxon>
        <taxon>Asteroidea</taxon>
        <taxon>Valvatacea</taxon>
        <taxon>Valvatida</taxon>
        <taxon>Acanthasteridae</taxon>
        <taxon>Acanthaster</taxon>
    </lineage>
</organism>
<feature type="compositionally biased region" description="Basic and acidic residues" evidence="9">
    <location>
        <begin position="753"/>
        <end position="766"/>
    </location>
</feature>
<evidence type="ECO:0000313" key="15">
    <source>
        <dbReference type="RefSeq" id="XP_022100447.1"/>
    </source>
</evidence>
<dbReference type="Gene3D" id="1.10.287.70">
    <property type="match status" value="2"/>
</dbReference>
<dbReference type="GO" id="GO:0015271">
    <property type="term" value="F:outward rectifier potassium channel activity"/>
    <property type="evidence" value="ECO:0007669"/>
    <property type="project" value="TreeGrafter"/>
</dbReference>
<evidence type="ECO:0000256" key="8">
    <source>
        <dbReference type="RuleBase" id="RU003857"/>
    </source>
</evidence>
<evidence type="ECO:0000256" key="1">
    <source>
        <dbReference type="ARBA" id="ARBA00004141"/>
    </source>
</evidence>
<feature type="transmembrane region" description="Helical" evidence="10">
    <location>
        <begin position="128"/>
        <end position="148"/>
    </location>
</feature>
<comment type="similarity">
    <text evidence="8">Belongs to the two pore domain potassium channel (TC 1.A.1.8) family.</text>
</comment>
<dbReference type="RefSeq" id="XP_022100445.1">
    <property type="nucleotide sequence ID" value="XM_022244753.1"/>
</dbReference>
<sequence>MFFQQTHNARSAAEEADEGNMGGYYLDPPPWFISGTKRLSTASALSARSRRSGDHISVPSPTASLECPPPSRQASVASQGAVPRLYSRQSSAVRSSGSLAAPRKGFAARRPTGHPLWRRVKSILSSSFGLFLLIQSYLCFGAFCFMWLEAEKESEQRTDMNTERLNIAKKLVNCSSNVSCHYDALLYWESKLFKIPQIYLEISEGQIWSWIYSYYCSFTIISTIGYGNVTPLSVFGRLYAVAYAVVGIPLMLLFITDIGNKFARWTKVAIIKFRKFRYKLCGRYHESRQKGEATSKKSLEGGTDRKTDDQAEGGGNGAREDEEDAPRKEDTFGGWNIPEVHINIAMSALDEEGCLVETKDIGGAVAAEARWQGHSQDHLDYKDAGLHAPRDNSDYGGSSTGEEACITDTGETDTGRGPVSSVTVEVETPGESATESTFNQNTAAFVRPIGADERVELSPRWRLDEITEDGDIAEDGYPSDKEIVCPQEQEDGTIKHDLTEQTAQMAKKPDSVEVSDEICKNEPGDVLHTSLLRRATDFGLRTCSKCGQSMQNVPNVRFTDNSDEWSEHANSDVDKRRNSELSIASKAEYLRVKETLVNDSLSMDIKTTSPLYESLLRTEHETPQFLSTYFRHDSIVDEQCARELQKGPTKKYSSLKGIKELQSYQRDPESSGYQPAVKGTRNRRTSLPIVSFQTKPKPNGRLPNRHSVRSHEGDDDDDAIHPAPTDEETDTDRDKAATDSGVASSTSNSTECSPKRRLDFVRHEFPDSSDENENPSGNDAVSEDDVMDSEEEKNLEKLRKLRLGAGRPSTAGREFMRVSEADIAMLSIPVWLALLLLLIYLFIGAGCFSAMQGWSFIDGFYYCFISLSTIGFGDLVFLPQNIHVGLLFSFLYSFFGLCFTSMCMSLSSMELTLLSRKIASKFGVYRGRIRSLRTKRWASRRRRTIREPSPDKPR</sequence>
<feature type="compositionally biased region" description="Basic and acidic residues" evidence="9">
    <location>
        <begin position="381"/>
        <end position="393"/>
    </location>
</feature>
<keyword evidence="3 8" id="KW-0812">Transmembrane</keyword>
<feature type="transmembrane region" description="Helical" evidence="10">
    <location>
        <begin position="238"/>
        <end position="256"/>
    </location>
</feature>
<feature type="region of interest" description="Disordered" evidence="9">
    <location>
        <begin position="291"/>
        <end position="334"/>
    </location>
</feature>
<dbReference type="RefSeq" id="XP_022100446.1">
    <property type="nucleotide sequence ID" value="XM_022244754.1"/>
</dbReference>
<dbReference type="GeneID" id="110984502"/>
<evidence type="ECO:0000256" key="6">
    <source>
        <dbReference type="ARBA" id="ARBA00023136"/>
    </source>
</evidence>
<evidence type="ECO:0000256" key="9">
    <source>
        <dbReference type="SAM" id="MobiDB-lite"/>
    </source>
</evidence>
<dbReference type="Pfam" id="PF07885">
    <property type="entry name" value="Ion_trans_2"/>
    <property type="match status" value="2"/>
</dbReference>
<feature type="transmembrane region" description="Helical" evidence="10">
    <location>
        <begin position="860"/>
        <end position="878"/>
    </location>
</feature>
<keyword evidence="7 8" id="KW-0407">Ion channel</keyword>
<feature type="domain" description="Potassium channel" evidence="11">
    <location>
        <begin position="203"/>
        <end position="262"/>
    </location>
</feature>
<dbReference type="PRINTS" id="PR01333">
    <property type="entry name" value="2POREKCHANEL"/>
</dbReference>
<feature type="transmembrane region" description="Helical" evidence="10">
    <location>
        <begin position="884"/>
        <end position="907"/>
    </location>
</feature>
<proteinExistence type="inferred from homology"/>
<keyword evidence="12" id="KW-1185">Reference proteome</keyword>
<feature type="transmembrane region" description="Helical" evidence="10">
    <location>
        <begin position="207"/>
        <end position="226"/>
    </location>
</feature>
<dbReference type="Proteomes" id="UP000694845">
    <property type="component" value="Unplaced"/>
</dbReference>
<accession>A0A8B7Z6N0</accession>
<name>A0A8B7Z6N0_ACAPL</name>
<feature type="region of interest" description="Disordered" evidence="9">
    <location>
        <begin position="1"/>
        <end position="21"/>
    </location>
</feature>
<feature type="transmembrane region" description="Helical" evidence="10">
    <location>
        <begin position="823"/>
        <end position="848"/>
    </location>
</feature>
<feature type="region of interest" description="Disordered" evidence="9">
    <location>
        <begin position="50"/>
        <end position="74"/>
    </location>
</feature>
<feature type="region of interest" description="Disordered" evidence="9">
    <location>
        <begin position="381"/>
        <end position="421"/>
    </location>
</feature>
<feature type="compositionally biased region" description="Basic and acidic residues" evidence="9">
    <location>
        <begin position="291"/>
        <end position="309"/>
    </location>
</feature>
<keyword evidence="5 8" id="KW-0406">Ion transport</keyword>
<evidence type="ECO:0000313" key="12">
    <source>
        <dbReference type="Proteomes" id="UP000694845"/>
    </source>
</evidence>
<evidence type="ECO:0000256" key="5">
    <source>
        <dbReference type="ARBA" id="ARBA00023065"/>
    </source>
</evidence>
<feature type="region of interest" description="Disordered" evidence="9">
    <location>
        <begin position="662"/>
        <end position="789"/>
    </location>
</feature>
<dbReference type="InterPro" id="IPR013099">
    <property type="entry name" value="K_chnl_dom"/>
</dbReference>
<dbReference type="OMA" id="HLCFSIV"/>
<keyword evidence="2 8" id="KW-0813">Transport</keyword>
<evidence type="ECO:0000313" key="14">
    <source>
        <dbReference type="RefSeq" id="XP_022100446.1"/>
    </source>
</evidence>
<evidence type="ECO:0000256" key="4">
    <source>
        <dbReference type="ARBA" id="ARBA00022989"/>
    </source>
</evidence>
<dbReference type="GO" id="GO:0030322">
    <property type="term" value="P:stabilization of membrane potential"/>
    <property type="evidence" value="ECO:0007669"/>
    <property type="project" value="TreeGrafter"/>
</dbReference>
<dbReference type="AlphaFoldDB" id="A0A8B7Z6N0"/>
<dbReference type="RefSeq" id="XP_022100447.1">
    <property type="nucleotide sequence ID" value="XM_022244755.1"/>
</dbReference>
<dbReference type="OrthoDB" id="297496at2759"/>